<dbReference type="Proteomes" id="UP000011761">
    <property type="component" value="Unassembled WGS sequence"/>
</dbReference>
<dbReference type="EMBL" id="KB445565">
    <property type="protein sequence ID" value="EMC90892.1"/>
    <property type="molecule type" value="Genomic_DNA"/>
</dbReference>
<organism evidence="2 3">
    <name type="scientific">Baudoinia panamericana (strain UAMH 10762)</name>
    <name type="common">Angels' share fungus</name>
    <name type="synonym">Baudoinia compniacensis (strain UAMH 10762)</name>
    <dbReference type="NCBI Taxonomy" id="717646"/>
    <lineage>
        <taxon>Eukaryota</taxon>
        <taxon>Fungi</taxon>
        <taxon>Dikarya</taxon>
        <taxon>Ascomycota</taxon>
        <taxon>Pezizomycotina</taxon>
        <taxon>Dothideomycetes</taxon>
        <taxon>Dothideomycetidae</taxon>
        <taxon>Mycosphaerellales</taxon>
        <taxon>Teratosphaeriaceae</taxon>
        <taxon>Baudoinia</taxon>
    </lineage>
</organism>
<protein>
    <submittedName>
        <fullName evidence="2">Uncharacterized protein</fullName>
    </submittedName>
</protein>
<name>M2LAQ0_BAUPA</name>
<keyword evidence="3" id="KW-1185">Reference proteome</keyword>
<dbReference type="HOGENOM" id="CLU_1547253_0_0_1"/>
<evidence type="ECO:0000256" key="1">
    <source>
        <dbReference type="SAM" id="MobiDB-lite"/>
    </source>
</evidence>
<evidence type="ECO:0000313" key="3">
    <source>
        <dbReference type="Proteomes" id="UP000011761"/>
    </source>
</evidence>
<proteinExistence type="predicted"/>
<dbReference type="RefSeq" id="XP_007681837.1">
    <property type="nucleotide sequence ID" value="XM_007683647.1"/>
</dbReference>
<reference evidence="2 3" key="1">
    <citation type="journal article" date="2012" name="PLoS Pathog.">
        <title>Diverse lifestyles and strategies of plant pathogenesis encoded in the genomes of eighteen Dothideomycetes fungi.</title>
        <authorList>
            <person name="Ohm R.A."/>
            <person name="Feau N."/>
            <person name="Henrissat B."/>
            <person name="Schoch C.L."/>
            <person name="Horwitz B.A."/>
            <person name="Barry K.W."/>
            <person name="Condon B.J."/>
            <person name="Copeland A.C."/>
            <person name="Dhillon B."/>
            <person name="Glaser F."/>
            <person name="Hesse C.N."/>
            <person name="Kosti I."/>
            <person name="LaButti K."/>
            <person name="Lindquist E.A."/>
            <person name="Lucas S."/>
            <person name="Salamov A.A."/>
            <person name="Bradshaw R.E."/>
            <person name="Ciuffetti L."/>
            <person name="Hamelin R.C."/>
            <person name="Kema G.H.J."/>
            <person name="Lawrence C."/>
            <person name="Scott J.A."/>
            <person name="Spatafora J.W."/>
            <person name="Turgeon B.G."/>
            <person name="de Wit P.J.G.M."/>
            <person name="Zhong S."/>
            <person name="Goodwin S.B."/>
            <person name="Grigoriev I.V."/>
        </authorList>
    </citation>
    <scope>NUCLEOTIDE SEQUENCE [LARGE SCALE GENOMIC DNA]</scope>
    <source>
        <strain evidence="2 3">UAMH 10762</strain>
    </source>
</reference>
<evidence type="ECO:0000313" key="2">
    <source>
        <dbReference type="EMBL" id="EMC90892.1"/>
    </source>
</evidence>
<dbReference type="AlphaFoldDB" id="M2LAQ0"/>
<sequence length="173" mass="18839">MPQILASSAGDRQAIAGGAGSTKLKTSPRRRPRSTVLAKQARRCCLAWTNTVCHNAVQRSPVTEMVPRDWRENVRPNPTVNASAGDDLGSVIDFCLRRGSRPSVTPSSVLLETRSLIRRANSCLAEPAPEAPRSGHALGGTMTARRQGAIHQRHHHRRCCALRDSGVRRTYGS</sequence>
<dbReference type="KEGG" id="bcom:BAUCODRAFT_330929"/>
<feature type="region of interest" description="Disordered" evidence="1">
    <location>
        <begin position="1"/>
        <end position="34"/>
    </location>
</feature>
<gene>
    <name evidence="2" type="ORF">BAUCODRAFT_330929</name>
</gene>
<accession>M2LAQ0</accession>
<dbReference type="GeneID" id="19111958"/>